<feature type="domain" description="DUF3854" evidence="1">
    <location>
        <begin position="117"/>
        <end position="240"/>
    </location>
</feature>
<accession>B7WQQ8</accession>
<dbReference type="Proteomes" id="UP000003039">
    <property type="component" value="Unassembled WGS sequence"/>
</dbReference>
<evidence type="ECO:0000259" key="1">
    <source>
        <dbReference type="Pfam" id="PF12965"/>
    </source>
</evidence>
<proteinExistence type="predicted"/>
<reference evidence="2 3" key="1">
    <citation type="journal article" date="2004" name="Appl. Environ. Microbiol.">
        <title>Mineralization of individual congeners of linear alkylbenzenesulfonate by defined pairs of heterotrophic bacteria.</title>
        <authorList>
            <person name="Schleheck D."/>
            <person name="Knepper T.P."/>
            <person name="Fischer K."/>
            <person name="Cook A.M."/>
        </authorList>
    </citation>
    <scope>NUCLEOTIDE SEQUENCE [LARGE SCALE GENOMIC DNA]</scope>
    <source>
        <strain evidence="3">DSM 14576 / KF-1</strain>
    </source>
</reference>
<name>B7WQQ8_COMTK</name>
<dbReference type="AlphaFoldDB" id="B7WQQ8"/>
<gene>
    <name evidence="2" type="ORF">CtesDRAFT_PD1999</name>
</gene>
<organism evidence="2 3">
    <name type="scientific">Comamonas testosteroni (strain DSM 14576 / KF-1)</name>
    <name type="common">Pseudomonas testosteroni</name>
    <dbReference type="NCBI Taxonomy" id="399795"/>
    <lineage>
        <taxon>Bacteria</taxon>
        <taxon>Pseudomonadati</taxon>
        <taxon>Pseudomonadota</taxon>
        <taxon>Betaproteobacteria</taxon>
        <taxon>Burkholderiales</taxon>
        <taxon>Comamonadaceae</taxon>
        <taxon>Comamonas</taxon>
    </lineage>
</organism>
<dbReference type="Pfam" id="PF12965">
    <property type="entry name" value="DUF3854"/>
    <property type="match status" value="1"/>
</dbReference>
<sequence>MLTNEHAKSLADRAIDTKAANQNQLETVAAASAASALGMTGGVYGDAIRIPYMNIDGSPYMNEDGTQHVRFRVFDTRTDAELIGKKRQRYIGRTGAGAIPYIPHGAAELSALGAEFIVITEGEFKAISATSIGVPTIAIPGVTMWSDGSGSLGADSTIANEIIETIHSMCATGVIVLADSDASENVLVSNAMNAFTGALKCSIAIPVMYAHVPAKTTRDGRRKLSEKQGLDDWIVNAGAESVRGMLRHLWNSELRRIQARSGGGYDALGYKDESNFVWSRAKSRVFSLTANAITSASSLMNIVGGYKYCEAEYGEVNPKNGAITVNFTRMGGDLVERCWNAGVFNPDSLCGSGVWMNANGGISINSAEHFWNADGTSADRIQNEDDRIYQASIPLGITPESEVGTTEDAQFIFDGMGTWNFRSLSDRTLMYGWLMLSYLAAAAPWRPHASLTAPPGSGKSTLQLAFKNLLGKACCYLEGAQSSAAGIMQGLNQDAIAVIVGESESNTEKAAEKVKDLLTFLRSCSDGTVGIKGTATHNAKRFLLRSMGMVAGVTSPSMTAADESRFLCIEINPRHDSDAEVHLLASKEPLDQREVQRLGRRMFMRMINSWPRLVAAEKELRKSMRGSSRFLDTFTPLIAASWVAMNDGSLSEQAAADLLKSIELDDQRDRIDDAMSSNDIIDTLMTSHIYAEGAAYTVATVVEEARNEAQTGRLGKYQNALGLYGMRVFIPIVNRNGKFVKLSSNPMLYIHPASALKLINNNFDNESTFKKQLKKSPYIATTRTPQSIGGVTRRVLELNIKSNAAKRRPVTSLAANDREYNRYSSVAAISSK</sequence>
<comment type="caution">
    <text evidence="2">The sequence shown here is derived from an EMBL/GenBank/DDBJ whole genome shotgun (WGS) entry which is preliminary data.</text>
</comment>
<evidence type="ECO:0000313" key="2">
    <source>
        <dbReference type="EMBL" id="EED67053.1"/>
    </source>
</evidence>
<dbReference type="EMBL" id="AAUJ02000001">
    <property type="protein sequence ID" value="EED67053.1"/>
    <property type="molecule type" value="Genomic_DNA"/>
</dbReference>
<dbReference type="eggNOG" id="COG4643">
    <property type="taxonomic scope" value="Bacteria"/>
</dbReference>
<evidence type="ECO:0000313" key="3">
    <source>
        <dbReference type="Proteomes" id="UP000003039"/>
    </source>
</evidence>
<protein>
    <recommendedName>
        <fullName evidence="1">DUF3854 domain-containing protein</fullName>
    </recommendedName>
</protein>
<dbReference type="InterPro" id="IPR024385">
    <property type="entry name" value="DUF3854"/>
</dbReference>